<dbReference type="OrthoDB" id="3730291at2"/>
<evidence type="ECO:0000256" key="2">
    <source>
        <dbReference type="ARBA" id="ARBA00022692"/>
    </source>
</evidence>
<proteinExistence type="predicted"/>
<feature type="transmembrane region" description="Helical" evidence="5">
    <location>
        <begin position="37"/>
        <end position="55"/>
    </location>
</feature>
<name>A0A437S5Z7_9FIRM</name>
<comment type="caution">
    <text evidence="6">The sequence shown here is derived from an EMBL/GenBank/DDBJ whole genome shotgun (WGS) entry which is preliminary data.</text>
</comment>
<comment type="subcellular location">
    <subcellularLocation>
        <location evidence="1">Membrane</location>
        <topology evidence="1">Multi-pass membrane protein</topology>
    </subcellularLocation>
</comment>
<evidence type="ECO:0000313" key="6">
    <source>
        <dbReference type="EMBL" id="RVU54440.1"/>
    </source>
</evidence>
<accession>A0A437S5Z7</accession>
<dbReference type="AlphaFoldDB" id="A0A437S5Z7"/>
<keyword evidence="4 5" id="KW-0472">Membrane</keyword>
<dbReference type="PANTHER" id="PTHR33514:SF13">
    <property type="entry name" value="PROTEIN ABCI12, CHLOROPLASTIC"/>
    <property type="match status" value="1"/>
</dbReference>
<dbReference type="PANTHER" id="PTHR33514">
    <property type="entry name" value="PROTEIN ABCI12, CHLOROPLASTIC"/>
    <property type="match status" value="1"/>
</dbReference>
<dbReference type="InterPro" id="IPR003339">
    <property type="entry name" value="ABC/ECF_trnsptr_transmembrane"/>
</dbReference>
<organism evidence="6 7">
    <name type="scientific">Anaerosphaera multitolerans</name>
    <dbReference type="NCBI Taxonomy" id="2487351"/>
    <lineage>
        <taxon>Bacteria</taxon>
        <taxon>Bacillati</taxon>
        <taxon>Bacillota</taxon>
        <taxon>Tissierellia</taxon>
        <taxon>Tissierellales</taxon>
        <taxon>Peptoniphilaceae</taxon>
        <taxon>Anaerosphaera</taxon>
    </lineage>
</organism>
<sequence length="232" mass="26764">MESLKLKKDSFVYIHPITKIIIFFSCTFIMMSSGERLVENLIILFLLFLLLNAKFYNFFAKGFFFICILIVIEFFIIFFKMPVILLSIIKFIKMFIPSVISYYLLAQGTTSLEIMTGLNSIKFPRSIMIPLVVMIRFIPTVVESIRETGKALKIKGFTKNEIIKKPIESSELVLVPVLMSCLNSMDELAAASIARGFSLNTQRTYILDLHYSIFDLLVILFLISMIFLSRWL</sequence>
<feature type="transmembrane region" description="Helical" evidence="5">
    <location>
        <begin position="12"/>
        <end position="31"/>
    </location>
</feature>
<reference evidence="6 7" key="1">
    <citation type="submission" date="2018-11" db="EMBL/GenBank/DDBJ databases">
        <title>Genome sequencing and assembly of Anaerosphaera sp. nov., GS7-6-2.</title>
        <authorList>
            <person name="Rettenmaier R."/>
            <person name="Liebl W."/>
            <person name="Zverlov V."/>
        </authorList>
    </citation>
    <scope>NUCLEOTIDE SEQUENCE [LARGE SCALE GENOMIC DNA]</scope>
    <source>
        <strain evidence="6 7">GS7-6-2</strain>
    </source>
</reference>
<evidence type="ECO:0000256" key="4">
    <source>
        <dbReference type="ARBA" id="ARBA00023136"/>
    </source>
</evidence>
<protein>
    <submittedName>
        <fullName evidence="6">Energy-coupling factor transporter transmembrane protein EcfT</fullName>
    </submittedName>
</protein>
<keyword evidence="7" id="KW-1185">Reference proteome</keyword>
<evidence type="ECO:0000256" key="3">
    <source>
        <dbReference type="ARBA" id="ARBA00022989"/>
    </source>
</evidence>
<dbReference type="Proteomes" id="UP000288812">
    <property type="component" value="Unassembled WGS sequence"/>
</dbReference>
<dbReference type="GO" id="GO:0005886">
    <property type="term" value="C:plasma membrane"/>
    <property type="evidence" value="ECO:0007669"/>
    <property type="project" value="UniProtKB-ARBA"/>
</dbReference>
<keyword evidence="3 5" id="KW-1133">Transmembrane helix</keyword>
<feature type="transmembrane region" description="Helical" evidence="5">
    <location>
        <begin position="209"/>
        <end position="228"/>
    </location>
</feature>
<evidence type="ECO:0000313" key="7">
    <source>
        <dbReference type="Proteomes" id="UP000288812"/>
    </source>
</evidence>
<dbReference type="Pfam" id="PF02361">
    <property type="entry name" value="CbiQ"/>
    <property type="match status" value="1"/>
</dbReference>
<feature type="transmembrane region" description="Helical" evidence="5">
    <location>
        <begin position="85"/>
        <end position="105"/>
    </location>
</feature>
<gene>
    <name evidence="6" type="ORF">EF514_07545</name>
</gene>
<evidence type="ECO:0000256" key="5">
    <source>
        <dbReference type="SAM" id="Phobius"/>
    </source>
</evidence>
<evidence type="ECO:0000256" key="1">
    <source>
        <dbReference type="ARBA" id="ARBA00004141"/>
    </source>
</evidence>
<keyword evidence="2 5" id="KW-0812">Transmembrane</keyword>
<dbReference type="CDD" id="cd16914">
    <property type="entry name" value="EcfT"/>
    <property type="match status" value="1"/>
</dbReference>
<feature type="transmembrane region" description="Helical" evidence="5">
    <location>
        <begin position="62"/>
        <end position="79"/>
    </location>
</feature>
<dbReference type="EMBL" id="RLIH01000010">
    <property type="protein sequence ID" value="RVU54440.1"/>
    <property type="molecule type" value="Genomic_DNA"/>
</dbReference>
<dbReference type="RefSeq" id="WP_127724822.1">
    <property type="nucleotide sequence ID" value="NZ_RLIH01000010.1"/>
</dbReference>